<protein>
    <submittedName>
        <fullName evidence="1">Uncharacterized protein</fullName>
    </submittedName>
</protein>
<evidence type="ECO:0000313" key="1">
    <source>
        <dbReference type="EMBL" id="GBL98247.1"/>
    </source>
</evidence>
<sequence length="127" mass="14463">MNVSWCRSRYVWLAGGCLESTGLCDISNIVLTRTGYVWAGSNFSRAKFWDVFSSLALRDRTLKDALFRIWREKSWWLGGRLSVSGPKAVGRLDSAKDFCRVRGPSAWLLGLTSLAYVEWKFGERMLS</sequence>
<organism evidence="1 2">
    <name type="scientific">Araneus ventricosus</name>
    <name type="common">Orbweaver spider</name>
    <name type="synonym">Epeira ventricosa</name>
    <dbReference type="NCBI Taxonomy" id="182803"/>
    <lineage>
        <taxon>Eukaryota</taxon>
        <taxon>Metazoa</taxon>
        <taxon>Ecdysozoa</taxon>
        <taxon>Arthropoda</taxon>
        <taxon>Chelicerata</taxon>
        <taxon>Arachnida</taxon>
        <taxon>Araneae</taxon>
        <taxon>Araneomorphae</taxon>
        <taxon>Entelegynae</taxon>
        <taxon>Araneoidea</taxon>
        <taxon>Araneidae</taxon>
        <taxon>Araneus</taxon>
    </lineage>
</organism>
<gene>
    <name evidence="1" type="ORF">AVEN_174054_1</name>
</gene>
<dbReference type="AlphaFoldDB" id="A0A4Y2C3B7"/>
<keyword evidence="2" id="KW-1185">Reference proteome</keyword>
<reference evidence="1 2" key="1">
    <citation type="journal article" date="2019" name="Sci. Rep.">
        <title>Orb-weaving spider Araneus ventricosus genome elucidates the spidroin gene catalogue.</title>
        <authorList>
            <person name="Kono N."/>
            <person name="Nakamura H."/>
            <person name="Ohtoshi R."/>
            <person name="Moran D.A.P."/>
            <person name="Shinohara A."/>
            <person name="Yoshida Y."/>
            <person name="Fujiwara M."/>
            <person name="Mori M."/>
            <person name="Tomita M."/>
            <person name="Arakawa K."/>
        </authorList>
    </citation>
    <scope>NUCLEOTIDE SEQUENCE [LARGE SCALE GENOMIC DNA]</scope>
</reference>
<comment type="caution">
    <text evidence="1">The sequence shown here is derived from an EMBL/GenBank/DDBJ whole genome shotgun (WGS) entry which is preliminary data.</text>
</comment>
<evidence type="ECO:0000313" key="2">
    <source>
        <dbReference type="Proteomes" id="UP000499080"/>
    </source>
</evidence>
<name>A0A4Y2C3B7_ARAVE</name>
<dbReference type="EMBL" id="BGPR01000138">
    <property type="protein sequence ID" value="GBL98247.1"/>
    <property type="molecule type" value="Genomic_DNA"/>
</dbReference>
<dbReference type="Proteomes" id="UP000499080">
    <property type="component" value="Unassembled WGS sequence"/>
</dbReference>
<accession>A0A4Y2C3B7</accession>
<proteinExistence type="predicted"/>